<dbReference type="NCBIfam" id="TIGR01766">
    <property type="entry name" value="IS200/IS605 family accessory protein TnpB-like domain"/>
    <property type="match status" value="1"/>
</dbReference>
<dbReference type="STRING" id="867904.Metho_1458"/>
<dbReference type="OrthoDB" id="33505at2157"/>
<dbReference type="InterPro" id="IPR010094">
    <property type="entry name" value="Transposase_put_N"/>
</dbReference>
<feature type="domain" description="Cas12f1-like TNB" evidence="6">
    <location>
        <begin position="277"/>
        <end position="343"/>
    </location>
</feature>
<comment type="similarity">
    <text evidence="1">In the C-terminal section; belongs to the transposase 35 family.</text>
</comment>
<feature type="domain" description="Probable transposase IS891/IS1136/IS1341" evidence="5">
    <location>
        <begin position="153"/>
        <end position="255"/>
    </location>
</feature>
<dbReference type="NCBIfam" id="TIGR01765">
    <property type="entry name" value="tspaseT_teng_N"/>
    <property type="match status" value="1"/>
</dbReference>
<dbReference type="AlphaFoldDB" id="L0KY96"/>
<dbReference type="Pfam" id="PF01385">
    <property type="entry name" value="OrfB_IS605"/>
    <property type="match status" value="1"/>
</dbReference>
<proteinExistence type="inferred from homology"/>
<keyword evidence="2" id="KW-0815">Transposition</keyword>
<organism evidence="7 8">
    <name type="scientific">Methanomethylovorans hollandica (strain DSM 15978 / NBRC 107637 / DMS1)</name>
    <dbReference type="NCBI Taxonomy" id="867904"/>
    <lineage>
        <taxon>Archaea</taxon>
        <taxon>Methanobacteriati</taxon>
        <taxon>Methanobacteriota</taxon>
        <taxon>Stenosarchaea group</taxon>
        <taxon>Methanomicrobia</taxon>
        <taxon>Methanosarcinales</taxon>
        <taxon>Methanosarcinaceae</taxon>
        <taxon>Methanomethylovorans</taxon>
    </lineage>
</organism>
<dbReference type="Pfam" id="PF07282">
    <property type="entry name" value="Cas12f1-like_TNB"/>
    <property type="match status" value="1"/>
</dbReference>
<dbReference type="HOGENOM" id="CLU_032903_3_2_2"/>
<keyword evidence="8" id="KW-1185">Reference proteome</keyword>
<evidence type="ECO:0000259" key="5">
    <source>
        <dbReference type="Pfam" id="PF01385"/>
    </source>
</evidence>
<dbReference type="RefSeq" id="WP_015324830.1">
    <property type="nucleotide sequence ID" value="NC_019977.1"/>
</dbReference>
<sequence length="372" mass="42004">MLLTLKAKLYPAVEQKKKLVDTMEQFNNACNSISKIAFELKCYNKFKLQQKCYYDIRKEFNLPAQLAIRAISKVVESYKIDKTCLHLFDKFGAIVYDQRVLSFKGLDKASITTLEGRIVVPMVYGSYAKLKMSRIKGQVDLIYIKGDLYLCIVVDVPEEIPLTPEGVLGVDMGVVNIATTSDGVIYSSDKCNEVREHFSKLKSTLQSVGTKSAKRHLKKISGKERRFKTNTNHIIAKQIVQVAKDMNRAIAVEELTHIRSRTTVKKAQREQFGKWAFSQLKLFLEYKSKLIGVPFVSVNPRNTSRECSVCGYIDKNNRTSQAEFKCLDCGHTEHADYNAAKNIAARALVNMPIAVCPKGNLNRKPTPLVVGY</sequence>
<evidence type="ECO:0000313" key="8">
    <source>
        <dbReference type="Proteomes" id="UP000010866"/>
    </source>
</evidence>
<name>L0KY96_METHD</name>
<dbReference type="GO" id="GO:0032196">
    <property type="term" value="P:transposition"/>
    <property type="evidence" value="ECO:0007669"/>
    <property type="project" value="UniProtKB-KW"/>
</dbReference>
<dbReference type="GeneID" id="14407267"/>
<dbReference type="KEGG" id="mhz:Metho_1458"/>
<dbReference type="InterPro" id="IPR010095">
    <property type="entry name" value="Cas12f1-like_TNB"/>
</dbReference>
<gene>
    <name evidence="7" type="ordered locus">Metho_1458</name>
</gene>
<evidence type="ECO:0000256" key="2">
    <source>
        <dbReference type="ARBA" id="ARBA00022578"/>
    </source>
</evidence>
<dbReference type="InterPro" id="IPR001959">
    <property type="entry name" value="Transposase"/>
</dbReference>
<dbReference type="GO" id="GO:0003677">
    <property type="term" value="F:DNA binding"/>
    <property type="evidence" value="ECO:0007669"/>
    <property type="project" value="UniProtKB-KW"/>
</dbReference>
<evidence type="ECO:0000256" key="1">
    <source>
        <dbReference type="ARBA" id="ARBA00008761"/>
    </source>
</evidence>
<evidence type="ECO:0000313" key="7">
    <source>
        <dbReference type="EMBL" id="AGB49665.1"/>
    </source>
</evidence>
<evidence type="ECO:0000259" key="6">
    <source>
        <dbReference type="Pfam" id="PF07282"/>
    </source>
</evidence>
<dbReference type="EMBL" id="CP003362">
    <property type="protein sequence ID" value="AGB49665.1"/>
    <property type="molecule type" value="Genomic_DNA"/>
</dbReference>
<protein>
    <submittedName>
        <fullName evidence="7">Transposase, IS605 OrfB family, central region</fullName>
    </submittedName>
</protein>
<reference evidence="8" key="1">
    <citation type="submission" date="2012-02" db="EMBL/GenBank/DDBJ databases">
        <title>Complete sequence of chromosome of Methanomethylovorans hollandica DSM 15978.</title>
        <authorList>
            <person name="Lucas S."/>
            <person name="Copeland A."/>
            <person name="Lapidus A."/>
            <person name="Glavina del Rio T."/>
            <person name="Dalin E."/>
            <person name="Tice H."/>
            <person name="Bruce D."/>
            <person name="Goodwin L."/>
            <person name="Pitluck S."/>
            <person name="Peters L."/>
            <person name="Mikhailova N."/>
            <person name="Held B."/>
            <person name="Kyrpides N."/>
            <person name="Mavromatis K."/>
            <person name="Ivanova N."/>
            <person name="Brettin T."/>
            <person name="Detter J.C."/>
            <person name="Han C."/>
            <person name="Larimer F."/>
            <person name="Land M."/>
            <person name="Hauser L."/>
            <person name="Markowitz V."/>
            <person name="Cheng J.-F."/>
            <person name="Hugenholtz P."/>
            <person name="Woyke T."/>
            <person name="Wu D."/>
            <person name="Spring S."/>
            <person name="Schroeder M."/>
            <person name="Brambilla E."/>
            <person name="Klenk H.-P."/>
            <person name="Eisen J.A."/>
        </authorList>
    </citation>
    <scope>NUCLEOTIDE SEQUENCE [LARGE SCALE GENOMIC DNA]</scope>
    <source>
        <strain evidence="8">DSM 15978 / NBRC 107637 / DMS1</strain>
    </source>
</reference>
<evidence type="ECO:0000256" key="4">
    <source>
        <dbReference type="ARBA" id="ARBA00023172"/>
    </source>
</evidence>
<dbReference type="Proteomes" id="UP000010866">
    <property type="component" value="Chromosome"/>
</dbReference>
<evidence type="ECO:0000256" key="3">
    <source>
        <dbReference type="ARBA" id="ARBA00023125"/>
    </source>
</evidence>
<keyword evidence="4" id="KW-0233">DNA recombination</keyword>
<dbReference type="NCBIfam" id="NF040570">
    <property type="entry name" value="guided_TnpB"/>
    <property type="match status" value="1"/>
</dbReference>
<dbReference type="GO" id="GO:0006310">
    <property type="term" value="P:DNA recombination"/>
    <property type="evidence" value="ECO:0007669"/>
    <property type="project" value="UniProtKB-KW"/>
</dbReference>
<accession>L0KY96</accession>
<keyword evidence="3" id="KW-0238">DNA-binding</keyword>